<organism evidence="1 2">
    <name type="scientific">Pistacia atlantica</name>
    <dbReference type="NCBI Taxonomy" id="434234"/>
    <lineage>
        <taxon>Eukaryota</taxon>
        <taxon>Viridiplantae</taxon>
        <taxon>Streptophyta</taxon>
        <taxon>Embryophyta</taxon>
        <taxon>Tracheophyta</taxon>
        <taxon>Spermatophyta</taxon>
        <taxon>Magnoliopsida</taxon>
        <taxon>eudicotyledons</taxon>
        <taxon>Gunneridae</taxon>
        <taxon>Pentapetalae</taxon>
        <taxon>rosids</taxon>
        <taxon>malvids</taxon>
        <taxon>Sapindales</taxon>
        <taxon>Anacardiaceae</taxon>
        <taxon>Pistacia</taxon>
    </lineage>
</organism>
<evidence type="ECO:0000313" key="2">
    <source>
        <dbReference type="Proteomes" id="UP001164250"/>
    </source>
</evidence>
<dbReference type="Proteomes" id="UP001164250">
    <property type="component" value="Chromosome 10"/>
</dbReference>
<keyword evidence="2" id="KW-1185">Reference proteome</keyword>
<reference evidence="2" key="1">
    <citation type="journal article" date="2023" name="G3 (Bethesda)">
        <title>Genome assembly and association tests identify interacting loci associated with vigor, precocity, and sex in interspecific pistachio rootstocks.</title>
        <authorList>
            <person name="Palmer W."/>
            <person name="Jacygrad E."/>
            <person name="Sagayaradj S."/>
            <person name="Cavanaugh K."/>
            <person name="Han R."/>
            <person name="Bertier L."/>
            <person name="Beede B."/>
            <person name="Kafkas S."/>
            <person name="Golino D."/>
            <person name="Preece J."/>
            <person name="Michelmore R."/>
        </authorList>
    </citation>
    <scope>NUCLEOTIDE SEQUENCE [LARGE SCALE GENOMIC DNA]</scope>
</reference>
<protein>
    <submittedName>
        <fullName evidence="1">Uncharacterized protein</fullName>
    </submittedName>
</protein>
<accession>A0ACC1AKW5</accession>
<dbReference type="EMBL" id="CM047906">
    <property type="protein sequence ID" value="KAJ0087322.1"/>
    <property type="molecule type" value="Genomic_DNA"/>
</dbReference>
<comment type="caution">
    <text evidence="1">The sequence shown here is derived from an EMBL/GenBank/DDBJ whole genome shotgun (WGS) entry which is preliminary data.</text>
</comment>
<sequence length="1500" mass="165736">MWRWWSWRRWWWLFLVMSGDFRCHKQKKMMGRGADGGCGTDERPCRPAVPKIPAKIPEPTKDSSSVDLFSQARKALSERSPFDVAEDGVLSEANLPSVFASLLKQSDSRKRHKSHSGADKKSSTKSERSKGKGGSIWVETEEYFRDLALPDIDALSEVASVSSLASKKCFLIPFRGNDDGSNANVSGVECVSCGNGDANGVVTKEEFKDDGDKEDDKLLMEIDGCGDDSLINEEMSSSSANSYVGLEWLLGCRTRALLTSHRPSKKRKLLGGDAGLEKILIGCPCEGNTGLCDFCCSGDTGKDFNKLIVCSSCKVAVHQKCYGSLEASDGSWLCSCCKEKKNDNGNLVKQPCVVCAKPGGALKPVLGRVEDGGSVEFAHLFCSLLIPGVFIEDMTKMEPIMNLEGIQETRKKAVCNVCKMKSGGCVRCSYAGVYFLEVAYHAELASCRISFHPMCAREARYRLEVWGKYGCENVELRAFCLKHSDIQDKSSNPQMRDPRSAIGSDSSGSNQPLGTLPMNKLQKVKICRKNGDKLAVHMDASDANSDRSSDSEERGLSGSRLNGATMSECGEAQGMLLERSDSEDVNPSGSLNFAVILKKLIDRGKVNVKDVALEIGISPDSLNTTLADGSLGPDMLCKIVKWFNNHACLGSLQKNFKFKLKSSISSKAGTGVADPDGVMVSEPDISDPVAVKSVPPRRRTKSSMRILGDNKAICLSDEILGDNGVMKNQVKIDQIDSDEAVNSCKVSIPDATEKSSTNPDNVEESQARHSLKSEGNSVKPSDCSFSEKCQPEEAEIPGQNLLVKADQENPLCSTVNLLIPDIIKTEASGFYVHPYLQKAFMLMQSGMLSKNQVHESDGEGEISRLEASSNASVCCNHHSQHPKCNDAICKFDGVNLEQLVKARKLGVLELSPLDEVEGEIIYFQRRLLGNAVTRKRFAGLFSHLSYNLVSKVAKSLQQEIDIARMRRWDAVLVNRYLCELREARKQGRKERRHKEAQAVLAAATAAAAASSRISSFRKDALEESSPQENLLKSNSHNGRAGISSQVMPRAKETLSRVAVPRVSLEKYSDLVHPVSDFSKEHPRSCDICRRSETILNPILVCSSCKVAVHLDCYRSVKESTGPWHCELCEELLSSRSSGAPSVNFWEKPFFVAECGLCGGTTGAFRKSADGHWVHAFCAEVKFQLFLLWVFESTFRRGQVNPVVGMETVSKGTNVCCVCRHRNGVCIKCNFGHCQTTFHPTCARSTGFYMNVKSTGGNFQHKAYCEKHSLEQRAKAETQKHGVEELKSIKQIRVELERLRLLCERIIKREKIKRELILCSHDILAFKRDHAARLALGRTPFPLPDVSSESATTSLKGHTDDYRSCSEALQRSDDITVDSSTAVKHRIKVPLSMEADQKTDDSSTSQNLFTQKPLERLTFSGKQIPHRPLLSRSLSNEEEWSSKARKHFETFEKEMVMTSDEASMKNRKLPKGYLFVPLDCLPKEKQINHDTSSVEPVEPDE</sequence>
<proteinExistence type="predicted"/>
<name>A0ACC1AKW5_9ROSI</name>
<gene>
    <name evidence="1" type="ORF">Patl1_08440</name>
</gene>
<evidence type="ECO:0000313" key="1">
    <source>
        <dbReference type="EMBL" id="KAJ0087322.1"/>
    </source>
</evidence>